<proteinExistence type="predicted"/>
<sequence>MWVAGPGHVIKRGGKEDELPPETHKQVGCRHFQTEKSRTIYHAWKNGEGIGGDIRRTDYITRLI</sequence>
<organism evidence="2 3">
    <name type="scientific">Paenibacillus albilobatus</name>
    <dbReference type="NCBI Taxonomy" id="2716884"/>
    <lineage>
        <taxon>Bacteria</taxon>
        <taxon>Bacillati</taxon>
        <taxon>Bacillota</taxon>
        <taxon>Bacilli</taxon>
        <taxon>Bacillales</taxon>
        <taxon>Paenibacillaceae</taxon>
        <taxon>Paenibacillus</taxon>
    </lineage>
</organism>
<evidence type="ECO:0000313" key="2">
    <source>
        <dbReference type="EMBL" id="GIO29226.1"/>
    </source>
</evidence>
<gene>
    <name evidence="2" type="ORF">J2TS6_03670</name>
</gene>
<dbReference type="AlphaFoldDB" id="A0A919XAT7"/>
<dbReference type="Proteomes" id="UP000679779">
    <property type="component" value="Unassembled WGS sequence"/>
</dbReference>
<feature type="compositionally biased region" description="Basic and acidic residues" evidence="1">
    <location>
        <begin position="13"/>
        <end position="25"/>
    </location>
</feature>
<protein>
    <submittedName>
        <fullName evidence="2">Uncharacterized protein</fullName>
    </submittedName>
</protein>
<dbReference type="EMBL" id="BORQ01000001">
    <property type="protein sequence ID" value="GIO29226.1"/>
    <property type="molecule type" value="Genomic_DNA"/>
</dbReference>
<reference evidence="2" key="1">
    <citation type="submission" date="2021-03" db="EMBL/GenBank/DDBJ databases">
        <title>Antimicrobial resistance genes in bacteria isolated from Japanese honey, and their potential for conferring macrolide and lincosamide resistance in the American foulbrood pathogen Paenibacillus larvae.</title>
        <authorList>
            <person name="Okamoto M."/>
            <person name="Kumagai M."/>
            <person name="Kanamori H."/>
            <person name="Takamatsu D."/>
        </authorList>
    </citation>
    <scope>NUCLEOTIDE SEQUENCE</scope>
    <source>
        <strain evidence="2">J2TS6</strain>
    </source>
</reference>
<evidence type="ECO:0000256" key="1">
    <source>
        <dbReference type="SAM" id="MobiDB-lite"/>
    </source>
</evidence>
<feature type="region of interest" description="Disordered" evidence="1">
    <location>
        <begin position="1"/>
        <end position="30"/>
    </location>
</feature>
<evidence type="ECO:0000313" key="3">
    <source>
        <dbReference type="Proteomes" id="UP000679779"/>
    </source>
</evidence>
<accession>A0A919XAT7</accession>
<name>A0A919XAT7_9BACL</name>
<keyword evidence="3" id="KW-1185">Reference proteome</keyword>
<comment type="caution">
    <text evidence="2">The sequence shown here is derived from an EMBL/GenBank/DDBJ whole genome shotgun (WGS) entry which is preliminary data.</text>
</comment>